<dbReference type="PANTHER" id="PTHR47506:SF1">
    <property type="entry name" value="HTH-TYPE TRANSCRIPTIONAL REGULATOR YJDC"/>
    <property type="match status" value="1"/>
</dbReference>
<feature type="DNA-binding region" description="H-T-H motif" evidence="4">
    <location>
        <begin position="32"/>
        <end position="51"/>
    </location>
</feature>
<dbReference type="PROSITE" id="PS50977">
    <property type="entry name" value="HTH_TETR_2"/>
    <property type="match status" value="1"/>
</dbReference>
<dbReference type="EMBL" id="AP018664">
    <property type="protein sequence ID" value="BBD96951.1"/>
    <property type="molecule type" value="Genomic_DNA"/>
</dbReference>
<evidence type="ECO:0000259" key="5">
    <source>
        <dbReference type="PROSITE" id="PS50977"/>
    </source>
</evidence>
<dbReference type="PANTHER" id="PTHR47506">
    <property type="entry name" value="TRANSCRIPTIONAL REGULATORY PROTEIN"/>
    <property type="match status" value="1"/>
</dbReference>
<dbReference type="SUPFAM" id="SSF48498">
    <property type="entry name" value="Tetracyclin repressor-like, C-terminal domain"/>
    <property type="match status" value="1"/>
</dbReference>
<dbReference type="GO" id="GO:0003677">
    <property type="term" value="F:DNA binding"/>
    <property type="evidence" value="ECO:0007669"/>
    <property type="project" value="UniProtKB-UniRule"/>
</dbReference>
<dbReference type="SUPFAM" id="SSF46689">
    <property type="entry name" value="Homeodomain-like"/>
    <property type="match status" value="1"/>
</dbReference>
<accession>A0A494VYL2</accession>
<evidence type="ECO:0000313" key="7">
    <source>
        <dbReference type="Proteomes" id="UP000279959"/>
    </source>
</evidence>
<keyword evidence="3" id="KW-0804">Transcription</keyword>
<evidence type="ECO:0000256" key="4">
    <source>
        <dbReference type="PROSITE-ProRule" id="PRU00335"/>
    </source>
</evidence>
<dbReference type="InterPro" id="IPR036271">
    <property type="entry name" value="Tet_transcr_reg_TetR-rel_C_sf"/>
</dbReference>
<feature type="domain" description="HTH tetR-type" evidence="5">
    <location>
        <begin position="9"/>
        <end position="69"/>
    </location>
</feature>
<keyword evidence="2 4" id="KW-0238">DNA-binding</keyword>
<dbReference type="InterPro" id="IPR001647">
    <property type="entry name" value="HTH_TetR"/>
</dbReference>
<evidence type="ECO:0000256" key="1">
    <source>
        <dbReference type="ARBA" id="ARBA00023015"/>
    </source>
</evidence>
<dbReference type="Gene3D" id="1.10.10.60">
    <property type="entry name" value="Homeodomain-like"/>
    <property type="match status" value="1"/>
</dbReference>
<keyword evidence="1" id="KW-0805">Transcription regulation</keyword>
<organism evidence="6 7">
    <name type="scientific">Sphingobium amiense</name>
    <dbReference type="NCBI Taxonomy" id="135719"/>
    <lineage>
        <taxon>Bacteria</taxon>
        <taxon>Pseudomonadati</taxon>
        <taxon>Pseudomonadota</taxon>
        <taxon>Alphaproteobacteria</taxon>
        <taxon>Sphingomonadales</taxon>
        <taxon>Sphingomonadaceae</taxon>
        <taxon>Sphingobium</taxon>
    </lineage>
</organism>
<dbReference type="AlphaFoldDB" id="A0A494VYL2"/>
<name>A0A494VYL2_9SPHN</name>
<evidence type="ECO:0000256" key="3">
    <source>
        <dbReference type="ARBA" id="ARBA00023163"/>
    </source>
</evidence>
<protein>
    <submittedName>
        <fullName evidence="6">TetR/AcrR family transcriptional regulator</fullName>
    </submittedName>
</protein>
<dbReference type="KEGG" id="sami:SAMIE_1004520"/>
<proteinExistence type="predicted"/>
<reference evidence="6 7" key="1">
    <citation type="submission" date="2018-05" db="EMBL/GenBank/DDBJ databases">
        <title>Complete Genome Sequence of the Nonylphenol-Degrading Bacterium Sphingobium amiense DSM 16289T.</title>
        <authorList>
            <person name="Ootsuka M."/>
            <person name="Nishizawa T."/>
            <person name="Ohta H."/>
        </authorList>
    </citation>
    <scope>NUCLEOTIDE SEQUENCE [LARGE SCALE GENOMIC DNA]</scope>
    <source>
        <strain evidence="6 7">DSM 16289</strain>
    </source>
</reference>
<dbReference type="Proteomes" id="UP000279959">
    <property type="component" value="Chromosome"/>
</dbReference>
<dbReference type="Pfam" id="PF00440">
    <property type="entry name" value="TetR_N"/>
    <property type="match status" value="1"/>
</dbReference>
<keyword evidence="7" id="KW-1185">Reference proteome</keyword>
<gene>
    <name evidence="6" type="ORF">SAMIE_1004520</name>
</gene>
<sequence>MDPMARPREFDSDQALDEAIAVFGAHGFEGTSAQMLVEAMGIGRQSLYGAFGDKWQLYRAAVRRYGQGEIASHLDALRSGAKAIDGIEAMLRRVVATADQPCLGVGSICEFGRSRPDLTEIRTALGKPLADALAGRVAEAQQDGDIAATLDPGQVAGFLVGCIAGVGIAGRAGADRAALDAQADLALRALR</sequence>
<evidence type="ECO:0000256" key="2">
    <source>
        <dbReference type="ARBA" id="ARBA00023125"/>
    </source>
</evidence>
<evidence type="ECO:0000313" key="6">
    <source>
        <dbReference type="EMBL" id="BBD96951.1"/>
    </source>
</evidence>
<dbReference type="Gene3D" id="1.10.357.10">
    <property type="entry name" value="Tetracycline Repressor, domain 2"/>
    <property type="match status" value="1"/>
</dbReference>
<dbReference type="InterPro" id="IPR009057">
    <property type="entry name" value="Homeodomain-like_sf"/>
</dbReference>